<sequence>MTPSAILVHVPDVAKGLEWYKKAFPEAVPIYHPDFDFTVLDLNGFSLEIVQADEKVGTGKNGTVIYWSVGNLYVALAHFEALGAYLYRGPMAIENGLSMCQVEDPFGNLIGLRGTTT</sequence>
<gene>
    <name evidence="2" type="ORF">VPR01S_05_02730</name>
</gene>
<keyword evidence="3" id="KW-1185">Reference proteome</keyword>
<accession>U3A0V5</accession>
<dbReference type="Gene3D" id="3.10.180.10">
    <property type="entry name" value="2,3-Dihydroxybiphenyl 1,2-Dioxygenase, domain 1"/>
    <property type="match status" value="1"/>
</dbReference>
<dbReference type="EMBL" id="BATJ01000005">
    <property type="protein sequence ID" value="GAD66977.1"/>
    <property type="molecule type" value="Genomic_DNA"/>
</dbReference>
<dbReference type="InterPro" id="IPR004360">
    <property type="entry name" value="Glyas_Fos-R_dOase_dom"/>
</dbReference>
<dbReference type="InterPro" id="IPR029068">
    <property type="entry name" value="Glyas_Bleomycin-R_OHBP_Dase"/>
</dbReference>
<dbReference type="STRING" id="1219065.VPR01S_05_02730"/>
<comment type="caution">
    <text evidence="2">The sequence shown here is derived from an EMBL/GenBank/DDBJ whole genome shotgun (WGS) entry which is preliminary data.</text>
</comment>
<organism evidence="2 3">
    <name type="scientific">Vibrio proteolyticus NBRC 13287</name>
    <dbReference type="NCBI Taxonomy" id="1219065"/>
    <lineage>
        <taxon>Bacteria</taxon>
        <taxon>Pseudomonadati</taxon>
        <taxon>Pseudomonadota</taxon>
        <taxon>Gammaproteobacteria</taxon>
        <taxon>Vibrionales</taxon>
        <taxon>Vibrionaceae</taxon>
        <taxon>Vibrio</taxon>
    </lineage>
</organism>
<dbReference type="Pfam" id="PF00903">
    <property type="entry name" value="Glyoxalase"/>
    <property type="match status" value="1"/>
</dbReference>
<proteinExistence type="predicted"/>
<evidence type="ECO:0000313" key="2">
    <source>
        <dbReference type="EMBL" id="GAD66977.1"/>
    </source>
</evidence>
<name>U3A0V5_VIBPR</name>
<feature type="domain" description="Glyoxalase/fosfomycin resistance/dioxygenase" evidence="1">
    <location>
        <begin position="6"/>
        <end position="110"/>
    </location>
</feature>
<dbReference type="RefSeq" id="WP_021704952.1">
    <property type="nucleotide sequence ID" value="NZ_BATJ01000005.1"/>
</dbReference>
<dbReference type="AlphaFoldDB" id="U3A0V5"/>
<dbReference type="SUPFAM" id="SSF54593">
    <property type="entry name" value="Glyoxalase/Bleomycin resistance protein/Dihydroxybiphenyl dioxygenase"/>
    <property type="match status" value="1"/>
</dbReference>
<evidence type="ECO:0000259" key="1">
    <source>
        <dbReference type="Pfam" id="PF00903"/>
    </source>
</evidence>
<dbReference type="Proteomes" id="UP000016570">
    <property type="component" value="Unassembled WGS sequence"/>
</dbReference>
<protein>
    <recommendedName>
        <fullName evidence="1">Glyoxalase/fosfomycin resistance/dioxygenase domain-containing protein</fullName>
    </recommendedName>
</protein>
<dbReference type="eggNOG" id="COG3324">
    <property type="taxonomic scope" value="Bacteria"/>
</dbReference>
<reference evidence="2 3" key="1">
    <citation type="submission" date="2013-09" db="EMBL/GenBank/DDBJ databases">
        <title>Whole genome shotgun sequence of Vibrio proteolyticus NBRC 13287.</title>
        <authorList>
            <person name="Isaki S."/>
            <person name="Hosoyama A."/>
            <person name="Numata M."/>
            <person name="Hashimoto M."/>
            <person name="Hosoyama Y."/>
            <person name="Tsuchikane K."/>
            <person name="Noguchi M."/>
            <person name="Hirakata S."/>
            <person name="Ichikawa N."/>
            <person name="Ohji S."/>
            <person name="Yamazoe A."/>
            <person name="Fujita N."/>
        </authorList>
    </citation>
    <scope>NUCLEOTIDE SEQUENCE [LARGE SCALE GENOMIC DNA]</scope>
    <source>
        <strain evidence="2 3">NBRC 13287</strain>
    </source>
</reference>
<evidence type="ECO:0000313" key="3">
    <source>
        <dbReference type="Proteomes" id="UP000016570"/>
    </source>
</evidence>